<feature type="non-terminal residue" evidence="1">
    <location>
        <position position="1"/>
    </location>
</feature>
<dbReference type="Proteomes" id="UP000291084">
    <property type="component" value="Chromosome 1"/>
</dbReference>
<gene>
    <name evidence="1" type="primary">Vigan.01G243400</name>
    <name evidence="1" type="ORF">VIGAN_01243400</name>
</gene>
<keyword evidence="2" id="KW-1185">Reference proteome</keyword>
<reference evidence="1 2" key="1">
    <citation type="journal article" date="2015" name="Sci. Rep.">
        <title>The power of single molecule real-time sequencing technology in the de novo assembly of a eukaryotic genome.</title>
        <authorList>
            <person name="Sakai H."/>
            <person name="Naito K."/>
            <person name="Ogiso-Tanaka E."/>
            <person name="Takahashi Y."/>
            <person name="Iseki K."/>
            <person name="Muto C."/>
            <person name="Satou K."/>
            <person name="Teruya K."/>
            <person name="Shiroma A."/>
            <person name="Shimoji M."/>
            <person name="Hirano T."/>
            <person name="Itoh T."/>
            <person name="Kaga A."/>
            <person name="Tomooka N."/>
        </authorList>
    </citation>
    <scope>NUCLEOTIDE SEQUENCE [LARGE SCALE GENOMIC DNA]</scope>
    <source>
        <strain evidence="2">cv. Shumari</strain>
    </source>
</reference>
<organism evidence="1 2">
    <name type="scientific">Vigna angularis var. angularis</name>
    <dbReference type="NCBI Taxonomy" id="157739"/>
    <lineage>
        <taxon>Eukaryota</taxon>
        <taxon>Viridiplantae</taxon>
        <taxon>Streptophyta</taxon>
        <taxon>Embryophyta</taxon>
        <taxon>Tracheophyta</taxon>
        <taxon>Spermatophyta</taxon>
        <taxon>Magnoliopsida</taxon>
        <taxon>eudicotyledons</taxon>
        <taxon>Gunneridae</taxon>
        <taxon>Pentapetalae</taxon>
        <taxon>rosids</taxon>
        <taxon>fabids</taxon>
        <taxon>Fabales</taxon>
        <taxon>Fabaceae</taxon>
        <taxon>Papilionoideae</taxon>
        <taxon>50 kb inversion clade</taxon>
        <taxon>NPAAA clade</taxon>
        <taxon>indigoferoid/millettioid clade</taxon>
        <taxon>Phaseoleae</taxon>
        <taxon>Vigna</taxon>
    </lineage>
</organism>
<accession>A0A0S3R2D9</accession>
<evidence type="ECO:0000313" key="2">
    <source>
        <dbReference type="Proteomes" id="UP000291084"/>
    </source>
</evidence>
<name>A0A0S3R2D9_PHAAN</name>
<dbReference type="AlphaFoldDB" id="A0A0S3R2D9"/>
<proteinExistence type="predicted"/>
<dbReference type="EMBL" id="AP015034">
    <property type="protein sequence ID" value="BAT74710.1"/>
    <property type="molecule type" value="Genomic_DNA"/>
</dbReference>
<protein>
    <submittedName>
        <fullName evidence="1">Uncharacterized protein</fullName>
    </submittedName>
</protein>
<sequence length="132" mass="14792">IIISAKQDSIPAIIVHDSNILADASSFNDVSNDLNVISASNFDNVDSEFMPTVQYGFNDVPAFYINFTAVDFHNNTSYCSKSMVEPVVDNHTDFIAVDGHIDKPIKAVYETFSVQDFDNVVVDFDTFLSYRY</sequence>
<evidence type="ECO:0000313" key="1">
    <source>
        <dbReference type="EMBL" id="BAT74710.1"/>
    </source>
</evidence>